<sequence length="45" mass="5026">MRTISQYIDSLAVHIGNFVKTSELGAFSWKTEVSTTFTSRTNKTA</sequence>
<gene>
    <name evidence="1" type="ORF">DICVIV_05208</name>
</gene>
<dbReference type="Proteomes" id="UP000053766">
    <property type="component" value="Unassembled WGS sequence"/>
</dbReference>
<reference evidence="1 2" key="1">
    <citation type="submission" date="2013-11" db="EMBL/GenBank/DDBJ databases">
        <title>Draft genome of the bovine lungworm Dictyocaulus viviparus.</title>
        <authorList>
            <person name="Mitreva M."/>
        </authorList>
    </citation>
    <scope>NUCLEOTIDE SEQUENCE [LARGE SCALE GENOMIC DNA]</scope>
    <source>
        <strain evidence="1 2">HannoverDv2000</strain>
    </source>
</reference>
<name>A0A0D8XXZ8_DICVI</name>
<protein>
    <submittedName>
        <fullName evidence="1">Uncharacterized protein</fullName>
    </submittedName>
</protein>
<organism evidence="1 2">
    <name type="scientific">Dictyocaulus viviparus</name>
    <name type="common">Bovine lungworm</name>
    <dbReference type="NCBI Taxonomy" id="29172"/>
    <lineage>
        <taxon>Eukaryota</taxon>
        <taxon>Metazoa</taxon>
        <taxon>Ecdysozoa</taxon>
        <taxon>Nematoda</taxon>
        <taxon>Chromadorea</taxon>
        <taxon>Rhabditida</taxon>
        <taxon>Rhabditina</taxon>
        <taxon>Rhabditomorpha</taxon>
        <taxon>Strongyloidea</taxon>
        <taxon>Metastrongylidae</taxon>
        <taxon>Dictyocaulus</taxon>
    </lineage>
</organism>
<dbReference type="EMBL" id="KN716260">
    <property type="protein sequence ID" value="KJH48649.1"/>
    <property type="molecule type" value="Genomic_DNA"/>
</dbReference>
<accession>A0A0D8XXZ8</accession>
<proteinExistence type="predicted"/>
<keyword evidence="2" id="KW-1185">Reference proteome</keyword>
<evidence type="ECO:0000313" key="1">
    <source>
        <dbReference type="EMBL" id="KJH48649.1"/>
    </source>
</evidence>
<evidence type="ECO:0000313" key="2">
    <source>
        <dbReference type="Proteomes" id="UP000053766"/>
    </source>
</evidence>
<reference evidence="2" key="2">
    <citation type="journal article" date="2016" name="Sci. Rep.">
        <title>Dictyocaulus viviparus genome, variome and transcriptome elucidate lungworm biology and support future intervention.</title>
        <authorList>
            <person name="McNulty S.N."/>
            <person name="Strube C."/>
            <person name="Rosa B.A."/>
            <person name="Martin J.C."/>
            <person name="Tyagi R."/>
            <person name="Choi Y.J."/>
            <person name="Wang Q."/>
            <person name="Hallsworth Pepin K."/>
            <person name="Zhang X."/>
            <person name="Ozersky P."/>
            <person name="Wilson R.K."/>
            <person name="Sternberg P.W."/>
            <person name="Gasser R.B."/>
            <person name="Mitreva M."/>
        </authorList>
    </citation>
    <scope>NUCLEOTIDE SEQUENCE [LARGE SCALE GENOMIC DNA]</scope>
    <source>
        <strain evidence="2">HannoverDv2000</strain>
    </source>
</reference>
<dbReference type="AlphaFoldDB" id="A0A0D8XXZ8"/>